<evidence type="ECO:0000313" key="7">
    <source>
        <dbReference type="Proteomes" id="UP000030680"/>
    </source>
</evidence>
<feature type="region of interest" description="Disordered" evidence="3">
    <location>
        <begin position="1905"/>
        <end position="1964"/>
    </location>
</feature>
<dbReference type="InterPro" id="IPR025614">
    <property type="entry name" value="Cell_morpho_N"/>
</dbReference>
<dbReference type="KEGG" id="gsl:Gasu_57290"/>
<evidence type="ECO:0000256" key="1">
    <source>
        <dbReference type="ARBA" id="ARBA00006091"/>
    </source>
</evidence>
<feature type="domain" description="Cell morphogenesis protein N-terminal" evidence="5">
    <location>
        <begin position="182"/>
        <end position="431"/>
    </location>
</feature>
<dbReference type="GO" id="GO:0006388">
    <property type="term" value="P:tRNA splicing, via endonucleolytic cleavage and ligation"/>
    <property type="evidence" value="ECO:0007669"/>
    <property type="project" value="InterPro"/>
</dbReference>
<dbReference type="GO" id="GO:0005634">
    <property type="term" value="C:nucleus"/>
    <property type="evidence" value="ECO:0007669"/>
    <property type="project" value="UniProtKB-ARBA"/>
</dbReference>
<dbReference type="GeneID" id="17085571"/>
<dbReference type="SUPFAM" id="SSF53032">
    <property type="entry name" value="tRNA-intron endonuclease catalytic domain-like"/>
    <property type="match status" value="1"/>
</dbReference>
<organism evidence="6 7">
    <name type="scientific">Galdieria sulphuraria</name>
    <name type="common">Red alga</name>
    <dbReference type="NCBI Taxonomy" id="130081"/>
    <lineage>
        <taxon>Eukaryota</taxon>
        <taxon>Rhodophyta</taxon>
        <taxon>Bangiophyceae</taxon>
        <taxon>Galdieriales</taxon>
        <taxon>Galdieriaceae</taxon>
        <taxon>Galdieria</taxon>
    </lineage>
</organism>
<feature type="compositionally biased region" description="Basic residues" evidence="3">
    <location>
        <begin position="1924"/>
        <end position="1933"/>
    </location>
</feature>
<dbReference type="Pfam" id="PF14222">
    <property type="entry name" value="MOR2-PAG1_N"/>
    <property type="match status" value="1"/>
</dbReference>
<evidence type="ECO:0000256" key="2">
    <source>
        <dbReference type="ARBA" id="ARBA00022694"/>
    </source>
</evidence>
<dbReference type="Proteomes" id="UP000030680">
    <property type="component" value="Unassembled WGS sequence"/>
</dbReference>
<dbReference type="Gene3D" id="3.40.1350.10">
    <property type="match status" value="1"/>
</dbReference>
<evidence type="ECO:0000259" key="5">
    <source>
        <dbReference type="Pfam" id="PF14222"/>
    </source>
</evidence>
<reference evidence="7" key="1">
    <citation type="journal article" date="2013" name="Science">
        <title>Gene transfer from bacteria and archaea facilitated evolution of an extremophilic eukaryote.</title>
        <authorList>
            <person name="Schonknecht G."/>
            <person name="Chen W.H."/>
            <person name="Ternes C.M."/>
            <person name="Barbier G.G."/>
            <person name="Shrestha R.P."/>
            <person name="Stanke M."/>
            <person name="Brautigam A."/>
            <person name="Baker B.J."/>
            <person name="Banfield J.F."/>
            <person name="Garavito R.M."/>
            <person name="Carr K."/>
            <person name="Wilkerson C."/>
            <person name="Rensing S.A."/>
            <person name="Gagneul D."/>
            <person name="Dickenson N.E."/>
            <person name="Oesterhelt C."/>
            <person name="Lercher M.J."/>
            <person name="Weber A.P."/>
        </authorList>
    </citation>
    <scope>NUCLEOTIDE SEQUENCE [LARGE SCALE GENOMIC DNA]</scope>
    <source>
        <strain evidence="7">074W</strain>
    </source>
</reference>
<dbReference type="Pfam" id="PF09631">
    <property type="entry name" value="Sen15"/>
    <property type="match status" value="1"/>
</dbReference>
<protein>
    <submittedName>
        <fullName evidence="6">Uncharacterized protein</fullName>
    </submittedName>
</protein>
<dbReference type="RefSeq" id="XP_005703125.1">
    <property type="nucleotide sequence ID" value="XM_005703068.1"/>
</dbReference>
<keyword evidence="2" id="KW-0819">tRNA processing</keyword>
<proteinExistence type="inferred from homology"/>
<dbReference type="InterPro" id="IPR018593">
    <property type="entry name" value="tRNA-endonuc_su_Sen15"/>
</dbReference>
<dbReference type="Gramene" id="EME26605">
    <property type="protein sequence ID" value="EME26605"/>
    <property type="gene ID" value="Gasu_57290"/>
</dbReference>
<dbReference type="InterPro" id="IPR036167">
    <property type="entry name" value="tRNA_intron_Endo_cat-like_sf"/>
</dbReference>
<evidence type="ECO:0000256" key="3">
    <source>
        <dbReference type="SAM" id="MobiDB-lite"/>
    </source>
</evidence>
<name>M2WRZ3_GALSU</name>
<dbReference type="OrthoDB" id="10348186at2759"/>
<sequence length="2197" mass="251887">MVGRNGASSTKRSSFMSKTNSVSQSLVAYEETPNLAERRAHLCQQAVKHLQKVTLEVAKKGERHLVANIYRQNIEKDFRLLRCMDCLLTVSHHCRSYAVSLIIEWMKEFQSNSNNSKFFLEELISIDGDGILLYVCQLRTLQLLLDKMFLEKCEIPKNLLDDILSLTVEELINLAKNWDNECSPQIGFVLMVCSDFLGSLSMFSLHEILIRFQGKMLNSAGSTSLSSLFSLRDSENENLFYLSILKGLRISLLDSSFIKSSTQLLEFYRSLLTGTRSTAIKHMIADNISVLLLQNVQFELCESTSMAKWYKTIDDLYSLLQKWLTKPKHMAKGFPVCALLLKAKHVDVLKKELWPFIMRCCKQYEDSKELQLRIATAKALSHALKMYITTKDTSSILTEQLEQILKKLLSPDRMFSQACKDLYDILAKCVMIVIHFSPLIWINLLEEWWQNNKLFSLSEVSYVFYQVAAFSLKDELLLRDEDLCDDGMFDKSQSAVDWSPENKLKLAQMSCKILRATYAYLDRTKSQVLSTLDPSDVHCLLKLQLKGVHCLLSSICEKEMQSLYAPVTDMACQTDCCFIHEAESLLLDMCNQAEDAEESVLYQISLKFNFRKSNPLDLSYSHVGRVIQVFNQVLTLQNRTESSKLVEKSIGGNLRTLLLRFQETSVLLYFLPSVDLRRNLRDSLTLIQTLMFGRTCSELEAFSAEDKLVEMHLEELKPRSTSRGTNDELSYEFSSTARFSRFLCTWRSFLSFTVRQSPENSKAGIVNAEQMLLYLNGNFEQSFQSNVKLHDRFPGFQIVNISFLESIELYFSLFFYILCSIHEQCKLASSGITGESRSQLRKIFQSVLSPSLLGIDGTKSPLCTIYSTRLLEALKNVPSDLSLCIALEAEELTFSSPHVQQTKGRSKRQKDHYRIYYTKILLALLSTLNETDKCCMNNGVLELYSRFFSKMLQIMGQSVENPQNPFDLMALRETFCLCLLKALSAFIAISSFSVHFKGIWKDALLLMQRWIASSNARKYSSASRGSSIFRTSFHDRSSREESFTVEDLQDRIRKLSLICVTVLLGYAESFGISKEVFHSVSFHLDSLLSNVLEELKIFDSNRLEKLQCDYSMLKPAIVQILSFDNRSLRILMELSVLPSNHSNEVVAYHAVLLLLEYIHRHYDREEVSLRSDKLCIELFSLVYFVMGWDRECLFPLALKSLVSLVSVATKNFTYEFSLEFHEYFPSLCQDENFINDISKRSAILCAEVASNIVSSVFAKIEQSIKDNAEYDHSRILSFLEPWLERGDIAECTIEELLSLEETTYETFRDSKLILKAFDALWHALGYRKDNLQRALNVLFIATRQKLKQSNKRNNEILELIKRAAVKLSENRVGFFLLNILSYVIPSHVIEDLMNSCKEAVPECERNRQFDDIPIVVVLLSETIQRNSEDIRAFLPIIFHLSIFTQTSNNISQQKHGRLLLANVLSRFLLPHIERCCRQDIWRQCVQLSAQIAADMQQLSMQWNPQDIACSPEEMLSPRDGDLHLFSFLEKLIGLSSYGEPQLRTLWSRHCLALIKYRLGQTLGVVSLRLYRLLGPCLDKDSVDTLLSCAKNEFFSNNPDRYRISHLLQILYLLATKVEKENLVTVPPMLSFAFELSCSNEPWIRLHAAYLFMKLYSTGNSVGEGIFNQLVETEFYSGLHNSPTILEICKLAISTTQLQKSEHVIFIYLTLLLRLPWRPETSKQKNCLVPVIVTSFIFLTTLLVSQNDHQKTEDQVLQLYRQTISDTDLPVIRVEHQNNSIAYFRITCVHLCYILKRLHLSSLAETLQNFCNSRKYWKVEDFLYQLRSPLLSFWLENTQTCHSLLVAWLETNNSLSYRRGVLRLIEAILVQAGQQNNLSKLLSSSSDILKILISLVDGALHEEMARHSDNESDGASNSSYSASTSRRRSERLRRKYGDNLERFSYSVSPSPSKRKRVKKPVQGQFSGQKVDEELVDKLQTTKSSILEELEPVLEEKSNQQVDSTSKSSSTNCITGFSVFGAETRATVDELSGDVGRLDRALPFCDLVEQYEEFCRQLQPYLYPDYTVAAFQVAKDLYLVRKWSFIRVVPLVKLQRYVIVGSPNLFHSQTPCLYSVIPVPTDSMLSPAIMNVLVHEGMKEKFGHKMTACIFAIIENDTTTSYYRITNSFDDLISETGIFESIGENTNEDSEKFKDLDDV</sequence>
<keyword evidence="7" id="KW-1185">Reference proteome</keyword>
<dbReference type="InterPro" id="IPR011856">
    <property type="entry name" value="tRNA_endonuc-like_dom_sf"/>
</dbReference>
<evidence type="ECO:0000313" key="6">
    <source>
        <dbReference type="EMBL" id="EME26605.1"/>
    </source>
</evidence>
<comment type="similarity">
    <text evidence="1">Belongs to the SEN15 family.</text>
</comment>
<dbReference type="GO" id="GO:0003676">
    <property type="term" value="F:nucleic acid binding"/>
    <property type="evidence" value="ECO:0007669"/>
    <property type="project" value="InterPro"/>
</dbReference>
<gene>
    <name evidence="6" type="ORF">Gasu_57290</name>
</gene>
<accession>M2WRZ3</accession>
<evidence type="ECO:0000259" key="4">
    <source>
        <dbReference type="Pfam" id="PF09631"/>
    </source>
</evidence>
<feature type="domain" description="tRNA-splicing endonuclease subunit Sen15" evidence="4">
    <location>
        <begin position="2070"/>
        <end position="2167"/>
    </location>
</feature>
<dbReference type="EMBL" id="KB454545">
    <property type="protein sequence ID" value="EME26605.1"/>
    <property type="molecule type" value="Genomic_DNA"/>
</dbReference>